<dbReference type="Pfam" id="PF08378">
    <property type="entry name" value="NERD"/>
    <property type="match status" value="1"/>
</dbReference>
<protein>
    <submittedName>
        <fullName evidence="2">NERD domain-containing protein</fullName>
    </submittedName>
</protein>
<proteinExistence type="predicted"/>
<dbReference type="PROSITE" id="PS50965">
    <property type="entry name" value="NERD"/>
    <property type="match status" value="1"/>
</dbReference>
<keyword evidence="3" id="KW-1185">Reference proteome</keyword>
<reference evidence="2 3" key="1">
    <citation type="submission" date="2020-11" db="EMBL/GenBank/DDBJ databases">
        <title>Amino acid is mineralized and recycled by bacteria in oceanic microbiome.</title>
        <authorList>
            <person name="Zheng L.Y."/>
        </authorList>
    </citation>
    <scope>NUCLEOTIDE SEQUENCE [LARGE SCALE GENOMIC DNA]</scope>
    <source>
        <strain evidence="2 3">A32-1</strain>
    </source>
</reference>
<gene>
    <name evidence="2" type="ORF">IT882_08005</name>
</gene>
<dbReference type="Proteomes" id="UP000594480">
    <property type="component" value="Chromosome"/>
</dbReference>
<evidence type="ECO:0000313" key="2">
    <source>
        <dbReference type="EMBL" id="QPE03361.1"/>
    </source>
</evidence>
<evidence type="ECO:0000259" key="1">
    <source>
        <dbReference type="PROSITE" id="PS50965"/>
    </source>
</evidence>
<dbReference type="EMBL" id="CP064760">
    <property type="protein sequence ID" value="QPE03361.1"/>
    <property type="molecule type" value="Genomic_DNA"/>
</dbReference>
<name>A0A7S8RFY2_9MICO</name>
<evidence type="ECO:0000313" key="3">
    <source>
        <dbReference type="Proteomes" id="UP000594480"/>
    </source>
</evidence>
<dbReference type="KEGG" id="msf:IT882_08005"/>
<organism evidence="2 3">
    <name type="scientific">Microbacterium schleiferi</name>
    <dbReference type="NCBI Taxonomy" id="69362"/>
    <lineage>
        <taxon>Bacteria</taxon>
        <taxon>Bacillati</taxon>
        <taxon>Actinomycetota</taxon>
        <taxon>Actinomycetes</taxon>
        <taxon>Micrococcales</taxon>
        <taxon>Microbacteriaceae</taxon>
        <taxon>Microbacterium</taxon>
    </lineage>
</organism>
<dbReference type="AlphaFoldDB" id="A0A7S8RFY2"/>
<feature type="domain" description="NERD" evidence="1">
    <location>
        <begin position="14"/>
        <end position="89"/>
    </location>
</feature>
<dbReference type="InterPro" id="IPR011528">
    <property type="entry name" value="NERD"/>
</dbReference>
<dbReference type="RefSeq" id="WP_195691473.1">
    <property type="nucleotide sequence ID" value="NZ_CP064760.1"/>
</dbReference>
<sequence>MRADSPLWRVMGDPAQAQEAEALAAVRNLLPDDGIARAWANVTFTDNDGRLNEVDVLILTRGGLIVVELNLDPPMDGALSERRDVEMPL</sequence>
<accession>A0A7S8RFY2</accession>